<dbReference type="EMBL" id="JYNX01000066">
    <property type="protein sequence ID" value="KMO72225.1"/>
    <property type="molecule type" value="Genomic_DNA"/>
</dbReference>
<dbReference type="OrthoDB" id="106589at2"/>
<comment type="subcellular location">
    <subcellularLocation>
        <location evidence="1">Cell membrane</location>
        <topology evidence="1">Multi-pass membrane protein</topology>
    </subcellularLocation>
</comment>
<dbReference type="Gene3D" id="1.20.1250.20">
    <property type="entry name" value="MFS general substrate transporter like domains"/>
    <property type="match status" value="1"/>
</dbReference>
<evidence type="ECO:0000256" key="4">
    <source>
        <dbReference type="ARBA" id="ARBA00022989"/>
    </source>
</evidence>
<comment type="caution">
    <text evidence="8">The sequence shown here is derived from an EMBL/GenBank/DDBJ whole genome shotgun (WGS) entry which is preliminary data.</text>
</comment>
<keyword evidence="9" id="KW-1185">Reference proteome</keyword>
<keyword evidence="3 6" id="KW-0812">Transmembrane</keyword>
<feature type="transmembrane region" description="Helical" evidence="6">
    <location>
        <begin position="286"/>
        <end position="307"/>
    </location>
</feature>
<dbReference type="PATRIC" id="fig|1800.3.peg.5034"/>
<dbReference type="PANTHER" id="PTHR43124">
    <property type="entry name" value="PURINE EFFLUX PUMP PBUE"/>
    <property type="match status" value="1"/>
</dbReference>
<dbReference type="AlphaFoldDB" id="A0A0J6VMH0"/>
<organism evidence="8 9">
    <name type="scientific">Mycolicibacterium chubuense</name>
    <name type="common">Mycobacterium chubuense</name>
    <dbReference type="NCBI Taxonomy" id="1800"/>
    <lineage>
        <taxon>Bacteria</taxon>
        <taxon>Bacillati</taxon>
        <taxon>Actinomycetota</taxon>
        <taxon>Actinomycetes</taxon>
        <taxon>Mycobacteriales</taxon>
        <taxon>Mycobacteriaceae</taxon>
        <taxon>Mycolicibacterium</taxon>
    </lineage>
</organism>
<dbReference type="SUPFAM" id="SSF103473">
    <property type="entry name" value="MFS general substrate transporter"/>
    <property type="match status" value="1"/>
</dbReference>
<evidence type="ECO:0000256" key="6">
    <source>
        <dbReference type="SAM" id="Phobius"/>
    </source>
</evidence>
<dbReference type="Pfam" id="PF07690">
    <property type="entry name" value="MFS_1"/>
    <property type="match status" value="1"/>
</dbReference>
<keyword evidence="2" id="KW-1003">Cell membrane</keyword>
<dbReference type="InterPro" id="IPR050189">
    <property type="entry name" value="MFS_Efflux_Transporters"/>
</dbReference>
<keyword evidence="5 6" id="KW-0472">Membrane</keyword>
<evidence type="ECO:0000313" key="9">
    <source>
        <dbReference type="Proteomes" id="UP000036176"/>
    </source>
</evidence>
<gene>
    <name evidence="8" type="primary">sotB_2</name>
    <name evidence="8" type="ORF">MCHUDSM44219_05006</name>
</gene>
<feature type="transmembrane region" description="Helical" evidence="6">
    <location>
        <begin position="65"/>
        <end position="84"/>
    </location>
</feature>
<protein>
    <submittedName>
        <fullName evidence="8">Sugar efflux transporter</fullName>
    </submittedName>
</protein>
<proteinExistence type="predicted"/>
<dbReference type="GO" id="GO:0022857">
    <property type="term" value="F:transmembrane transporter activity"/>
    <property type="evidence" value="ECO:0007669"/>
    <property type="project" value="InterPro"/>
</dbReference>
<evidence type="ECO:0000256" key="2">
    <source>
        <dbReference type="ARBA" id="ARBA00022475"/>
    </source>
</evidence>
<dbReference type="InterPro" id="IPR036259">
    <property type="entry name" value="MFS_trans_sf"/>
</dbReference>
<dbReference type="GO" id="GO:0005886">
    <property type="term" value="C:plasma membrane"/>
    <property type="evidence" value="ECO:0007669"/>
    <property type="project" value="UniProtKB-SubCell"/>
</dbReference>
<feature type="transmembrane region" description="Helical" evidence="6">
    <location>
        <begin position="194"/>
        <end position="216"/>
    </location>
</feature>
<evidence type="ECO:0000313" key="8">
    <source>
        <dbReference type="EMBL" id="KMO72225.1"/>
    </source>
</evidence>
<keyword evidence="4 6" id="KW-1133">Transmembrane helix</keyword>
<accession>A0A0J6VMH0</accession>
<feature type="transmembrane region" description="Helical" evidence="6">
    <location>
        <begin position="90"/>
        <end position="111"/>
    </location>
</feature>
<feature type="domain" description="Major facilitator superfamily (MFS) profile" evidence="7">
    <location>
        <begin position="1"/>
        <end position="372"/>
    </location>
</feature>
<sequence length="377" mass="39113">MILIIAAFVSMIDRSVMPPLVPVIAEDLGAAVDSVGHSLTVYAVSYAAFQLFWATLAARYGRVRVLVASTALGGVANVCTALSYDAVSYGVTRAIAGAAFSATITTVLIYYGDTLPIHRRAVATANLAAAISLGLAAGTVGAGAVAQWWGWRWVYVCVAVFSLALTAGLVRLAESVGDIREPLIPSLRRLAVNPWAVGILVFTLIEGALLIGVFNYLAVALQVSGESVLTAGLATAAFGASVVVFSQLTKLILGRWPAWVLMLQAGIAIICAYTVVALGVSSSTVVAAAILLGLAWAMGHTTMQTWMTDAAADSRPIGMSFFSIALFTGASIGAAFGNVAAGAQHFGTLFGITTAVAIVYAITSTVARSRYVVREEE</sequence>
<dbReference type="PANTHER" id="PTHR43124:SF3">
    <property type="entry name" value="CHLORAMPHENICOL EFFLUX PUMP RV0191"/>
    <property type="match status" value="1"/>
</dbReference>
<dbReference type="Proteomes" id="UP000036176">
    <property type="component" value="Unassembled WGS sequence"/>
</dbReference>
<evidence type="ECO:0000256" key="5">
    <source>
        <dbReference type="ARBA" id="ARBA00023136"/>
    </source>
</evidence>
<dbReference type="InterPro" id="IPR020846">
    <property type="entry name" value="MFS_dom"/>
</dbReference>
<evidence type="ECO:0000259" key="7">
    <source>
        <dbReference type="PROSITE" id="PS50850"/>
    </source>
</evidence>
<feature type="transmembrane region" description="Helical" evidence="6">
    <location>
        <begin position="152"/>
        <end position="173"/>
    </location>
</feature>
<evidence type="ECO:0000256" key="3">
    <source>
        <dbReference type="ARBA" id="ARBA00022692"/>
    </source>
</evidence>
<feature type="transmembrane region" description="Helical" evidence="6">
    <location>
        <begin position="346"/>
        <end position="367"/>
    </location>
</feature>
<dbReference type="PROSITE" id="PS50850">
    <property type="entry name" value="MFS"/>
    <property type="match status" value="1"/>
</dbReference>
<reference evidence="8 9" key="1">
    <citation type="journal article" date="2015" name="Genome Biol. Evol.">
        <title>Characterization of Three Mycobacterium spp. with Potential Use in Bioremediation by Genome Sequencing and Comparative Genomics.</title>
        <authorList>
            <person name="Das S."/>
            <person name="Pettersson B.M."/>
            <person name="Behra P.R."/>
            <person name="Ramesh M."/>
            <person name="Dasgupta S."/>
            <person name="Bhattacharya A."/>
            <person name="Kirsebom L.A."/>
        </authorList>
    </citation>
    <scope>NUCLEOTIDE SEQUENCE [LARGE SCALE GENOMIC DNA]</scope>
    <source>
        <strain evidence="8 9">DSM 44219</strain>
    </source>
</reference>
<evidence type="ECO:0000256" key="1">
    <source>
        <dbReference type="ARBA" id="ARBA00004651"/>
    </source>
</evidence>
<feature type="transmembrane region" description="Helical" evidence="6">
    <location>
        <begin position="35"/>
        <end position="53"/>
    </location>
</feature>
<dbReference type="RefSeq" id="WP_048420885.1">
    <property type="nucleotide sequence ID" value="NZ_JYNX01000066.1"/>
</dbReference>
<feature type="transmembrane region" description="Helical" evidence="6">
    <location>
        <begin position="319"/>
        <end position="340"/>
    </location>
</feature>
<dbReference type="InterPro" id="IPR011701">
    <property type="entry name" value="MFS"/>
</dbReference>
<name>A0A0J6VMH0_MYCCU</name>
<feature type="transmembrane region" description="Helical" evidence="6">
    <location>
        <begin position="123"/>
        <end position="146"/>
    </location>
</feature>
<feature type="transmembrane region" description="Helical" evidence="6">
    <location>
        <begin position="228"/>
        <end position="246"/>
    </location>
</feature>